<dbReference type="PROSITE" id="PS51450">
    <property type="entry name" value="LRR"/>
    <property type="match status" value="1"/>
</dbReference>
<dbReference type="InterPro" id="IPR032675">
    <property type="entry name" value="LRR_dom_sf"/>
</dbReference>
<keyword evidence="1" id="KW-1133">Transmembrane helix</keyword>
<gene>
    <name evidence="3" type="ORF">Ae201684_001286</name>
</gene>
<accession>A0A6G0XUN2</accession>
<dbReference type="Gene3D" id="3.80.10.10">
    <property type="entry name" value="Ribonuclease Inhibitor"/>
    <property type="match status" value="1"/>
</dbReference>
<dbReference type="VEuPathDB" id="FungiDB:AeMF1_016512"/>
<evidence type="ECO:0000313" key="3">
    <source>
        <dbReference type="EMBL" id="KAF0744144.1"/>
    </source>
</evidence>
<evidence type="ECO:0000256" key="2">
    <source>
        <dbReference type="SAM" id="SignalP"/>
    </source>
</evidence>
<dbReference type="Proteomes" id="UP000481153">
    <property type="component" value="Unassembled WGS sequence"/>
</dbReference>
<feature type="chain" id="PRO_5026247705" description="Leucine-rich repeat-containing N-terminal plant-type domain-containing protein" evidence="2">
    <location>
        <begin position="18"/>
        <end position="348"/>
    </location>
</feature>
<keyword evidence="1" id="KW-0812">Transmembrane</keyword>
<dbReference type="EMBL" id="VJMJ01000010">
    <property type="protein sequence ID" value="KAF0744144.1"/>
    <property type="molecule type" value="Genomic_DNA"/>
</dbReference>
<reference evidence="3 4" key="1">
    <citation type="submission" date="2019-07" db="EMBL/GenBank/DDBJ databases">
        <title>Genomics analysis of Aphanomyces spp. identifies a new class of oomycete effector associated with host adaptation.</title>
        <authorList>
            <person name="Gaulin E."/>
        </authorList>
    </citation>
    <scope>NUCLEOTIDE SEQUENCE [LARGE SCALE GENOMIC DNA]</scope>
    <source>
        <strain evidence="3 4">ATCC 201684</strain>
    </source>
</reference>
<name>A0A6G0XUN2_9STRA</name>
<keyword evidence="1" id="KW-0472">Membrane</keyword>
<feature type="signal peptide" evidence="2">
    <location>
        <begin position="1"/>
        <end position="17"/>
    </location>
</feature>
<proteinExistence type="predicted"/>
<evidence type="ECO:0008006" key="5">
    <source>
        <dbReference type="Google" id="ProtNLM"/>
    </source>
</evidence>
<dbReference type="InterPro" id="IPR001611">
    <property type="entry name" value="Leu-rich_rpt"/>
</dbReference>
<evidence type="ECO:0000313" key="4">
    <source>
        <dbReference type="Proteomes" id="UP000481153"/>
    </source>
</evidence>
<organism evidence="3 4">
    <name type="scientific">Aphanomyces euteiches</name>
    <dbReference type="NCBI Taxonomy" id="100861"/>
    <lineage>
        <taxon>Eukaryota</taxon>
        <taxon>Sar</taxon>
        <taxon>Stramenopiles</taxon>
        <taxon>Oomycota</taxon>
        <taxon>Saprolegniomycetes</taxon>
        <taxon>Saprolegniales</taxon>
        <taxon>Verrucalvaceae</taxon>
        <taxon>Aphanomyces</taxon>
    </lineage>
</organism>
<comment type="caution">
    <text evidence="3">The sequence shown here is derived from an EMBL/GenBank/DDBJ whole genome shotgun (WGS) entry which is preliminary data.</text>
</comment>
<keyword evidence="4" id="KW-1185">Reference proteome</keyword>
<dbReference type="SUPFAM" id="SSF52058">
    <property type="entry name" value="L domain-like"/>
    <property type="match status" value="1"/>
</dbReference>
<protein>
    <recommendedName>
        <fullName evidence="5">Leucine-rich repeat-containing N-terminal plant-type domain-containing protein</fullName>
    </recommendedName>
</protein>
<feature type="transmembrane region" description="Helical" evidence="1">
    <location>
        <begin position="284"/>
        <end position="306"/>
    </location>
</feature>
<evidence type="ECO:0000256" key="1">
    <source>
        <dbReference type="SAM" id="Phobius"/>
    </source>
</evidence>
<keyword evidence="2" id="KW-0732">Signal</keyword>
<dbReference type="AlphaFoldDB" id="A0A6G0XUN2"/>
<sequence length="348" mass="38440">MDLRAFVLLMASASINALLTLTVCPTAGDFRVPCLRDANNVTSVLVDQPFHESFDLSGLDISTVEALPPNATYIDLSNNKISQLDCEMPSSLSFLNLSHNTLSRFPLSVPLPVSTLDVSNSQGGLSWLQDATWSFWFPRIQNLIARGNNLDTLWLDRINFPSSGSCSIWQIDVLDNPDLTIKMGLDVYTFVNRCVVKIHFDCDYNKTLSACDGNAEDVKRLLRPSARLNIENATWRQDEEIESPTEEYICMPRQFAPAAMKPDIMMPSIVVTEETAGMSKTAKYALLMGGVFGFFIIVYIIAGCVYKHKETQEHYRRQASACISKAGQGDGAKSTGGSSLPLATLRFA</sequence>